<evidence type="ECO:0000256" key="7">
    <source>
        <dbReference type="SAM" id="SignalP"/>
    </source>
</evidence>
<comment type="caution">
    <text evidence="8">The sequence shown here is derived from an EMBL/GenBank/DDBJ whole genome shotgun (WGS) entry which is preliminary data.</text>
</comment>
<evidence type="ECO:0000256" key="2">
    <source>
        <dbReference type="ARBA" id="ARBA00022603"/>
    </source>
</evidence>
<reference evidence="8 9" key="1">
    <citation type="journal article" date="2015" name="Genome Biol. Evol.">
        <title>Comparative Genomics of a Bacterivorous Green Alga Reveals Evolutionary Causalities and Consequences of Phago-Mixotrophic Mode of Nutrition.</title>
        <authorList>
            <person name="Burns J.A."/>
            <person name="Paasch A."/>
            <person name="Narechania A."/>
            <person name="Kim E."/>
        </authorList>
    </citation>
    <scope>NUCLEOTIDE SEQUENCE [LARGE SCALE GENOMIC DNA]</scope>
    <source>
        <strain evidence="8 9">PLY_AMNH</strain>
    </source>
</reference>
<name>A0AAE0LBD4_9CHLO</name>
<dbReference type="InterPro" id="IPR029063">
    <property type="entry name" value="SAM-dependent_MTases_sf"/>
</dbReference>
<dbReference type="EMBL" id="LGRX02005375">
    <property type="protein sequence ID" value="KAK3278570.1"/>
    <property type="molecule type" value="Genomic_DNA"/>
</dbReference>
<keyword evidence="4" id="KW-0949">S-adenosyl-L-methionine</keyword>
<dbReference type="GO" id="GO:0032259">
    <property type="term" value="P:methylation"/>
    <property type="evidence" value="ECO:0007669"/>
    <property type="project" value="UniProtKB-KW"/>
</dbReference>
<evidence type="ECO:0000256" key="1">
    <source>
        <dbReference type="ARBA" id="ARBA00012880"/>
    </source>
</evidence>
<gene>
    <name evidence="8" type="ORF">CYMTET_13498</name>
</gene>
<dbReference type="Pfam" id="PF01596">
    <property type="entry name" value="Methyltransf_3"/>
    <property type="match status" value="1"/>
</dbReference>
<evidence type="ECO:0000256" key="4">
    <source>
        <dbReference type="ARBA" id="ARBA00022691"/>
    </source>
</evidence>
<keyword evidence="5" id="KW-0128">Catecholamine metabolism</keyword>
<keyword evidence="9" id="KW-1185">Reference proteome</keyword>
<evidence type="ECO:0000256" key="5">
    <source>
        <dbReference type="ARBA" id="ARBA00022939"/>
    </source>
</evidence>
<organism evidence="8 9">
    <name type="scientific">Cymbomonas tetramitiformis</name>
    <dbReference type="NCBI Taxonomy" id="36881"/>
    <lineage>
        <taxon>Eukaryota</taxon>
        <taxon>Viridiplantae</taxon>
        <taxon>Chlorophyta</taxon>
        <taxon>Pyramimonadophyceae</taxon>
        <taxon>Pyramimonadales</taxon>
        <taxon>Pyramimonadaceae</taxon>
        <taxon>Cymbomonas</taxon>
    </lineage>
</organism>
<evidence type="ECO:0000256" key="6">
    <source>
        <dbReference type="ARBA" id="ARBA00023453"/>
    </source>
</evidence>
<dbReference type="PANTHER" id="PTHR43836:SF2">
    <property type="entry name" value="CATECHOL O-METHYLTRANSFERASE 1-RELATED"/>
    <property type="match status" value="1"/>
</dbReference>
<sequence>MQLLTVINLLVPVVIAGFVALARQGFTTEWPLTSKLNVLNTMGPQIYPLEVGILRYVLENAKQGDASSVINTFDDYCWKHPVMSVGDVKGSIIDNVTAAVKPTVAVELGSYVGYSTIRCARLLTEGAVVHAVDPNPLAYAVSTSLASIAGVSDKIEFHFKYSYQLLEELAKEGVSVDFLLLDHVKTLYRSDTELALSLGLLKKGSVVVADNVVCPGAPEYREWMLARADFHTVIHKTLLEYTKSMEDEILVSTYLGPQS</sequence>
<evidence type="ECO:0000313" key="8">
    <source>
        <dbReference type="EMBL" id="KAK3278570.1"/>
    </source>
</evidence>
<evidence type="ECO:0000256" key="3">
    <source>
        <dbReference type="ARBA" id="ARBA00022679"/>
    </source>
</evidence>
<keyword evidence="2" id="KW-0489">Methyltransferase</keyword>
<keyword evidence="7" id="KW-0732">Signal</keyword>
<dbReference type="Proteomes" id="UP001190700">
    <property type="component" value="Unassembled WGS sequence"/>
</dbReference>
<feature type="chain" id="PRO_5042241729" description="catechol O-methyltransferase" evidence="7">
    <location>
        <begin position="17"/>
        <end position="259"/>
    </location>
</feature>
<proteinExistence type="inferred from homology"/>
<dbReference type="AlphaFoldDB" id="A0AAE0LBD4"/>
<dbReference type="PROSITE" id="PS51682">
    <property type="entry name" value="SAM_OMT_I"/>
    <property type="match status" value="1"/>
</dbReference>
<dbReference type="SUPFAM" id="SSF53335">
    <property type="entry name" value="S-adenosyl-L-methionine-dependent methyltransferases"/>
    <property type="match status" value="1"/>
</dbReference>
<keyword evidence="3" id="KW-0808">Transferase</keyword>
<dbReference type="Gene3D" id="3.40.50.150">
    <property type="entry name" value="Vaccinia Virus protein VP39"/>
    <property type="match status" value="1"/>
</dbReference>
<protein>
    <recommendedName>
        <fullName evidence="1">catechol O-methyltransferase</fullName>
        <ecNumber evidence="1">2.1.1.6</ecNumber>
    </recommendedName>
</protein>
<dbReference type="PANTHER" id="PTHR43836">
    <property type="entry name" value="CATECHOL O-METHYLTRANSFERASE 1-RELATED"/>
    <property type="match status" value="1"/>
</dbReference>
<dbReference type="GO" id="GO:0016206">
    <property type="term" value="F:catechol O-methyltransferase activity"/>
    <property type="evidence" value="ECO:0007669"/>
    <property type="project" value="UniProtKB-EC"/>
</dbReference>
<comment type="similarity">
    <text evidence="6">Belongs to the class I-like SAM-binding methyltransferase superfamily. Cation-dependent O-methyltransferase family.</text>
</comment>
<dbReference type="InterPro" id="IPR002935">
    <property type="entry name" value="SAM_O-MeTrfase"/>
</dbReference>
<feature type="signal peptide" evidence="7">
    <location>
        <begin position="1"/>
        <end position="16"/>
    </location>
</feature>
<dbReference type="EC" id="2.1.1.6" evidence="1"/>
<dbReference type="GO" id="GO:0006584">
    <property type="term" value="P:catecholamine metabolic process"/>
    <property type="evidence" value="ECO:0007669"/>
    <property type="project" value="UniProtKB-KW"/>
</dbReference>
<evidence type="ECO:0000313" key="9">
    <source>
        <dbReference type="Proteomes" id="UP001190700"/>
    </source>
</evidence>
<accession>A0AAE0LBD4</accession>